<dbReference type="PANTHER" id="PTHR21363">
    <property type="entry name" value="PREPHENATE DEHYDROGENASE"/>
    <property type="match status" value="1"/>
</dbReference>
<dbReference type="HOGENOM" id="CLU_031403_1_0_1"/>
<dbReference type="FunFam" id="1.10.3660.10:FF:000004">
    <property type="entry name" value="Prephenate dehydrogenase [NADP(+)]"/>
    <property type="match status" value="1"/>
</dbReference>
<organism evidence="12 13">
    <name type="scientific">Pseudozyma hubeiensis (strain SY62)</name>
    <name type="common">Yeast</name>
    <dbReference type="NCBI Taxonomy" id="1305764"/>
    <lineage>
        <taxon>Eukaryota</taxon>
        <taxon>Fungi</taxon>
        <taxon>Dikarya</taxon>
        <taxon>Basidiomycota</taxon>
        <taxon>Ustilaginomycotina</taxon>
        <taxon>Ustilaginomycetes</taxon>
        <taxon>Ustilaginales</taxon>
        <taxon>Ustilaginaceae</taxon>
        <taxon>Pseudozyma</taxon>
    </lineage>
</organism>
<dbReference type="InterPro" id="IPR050812">
    <property type="entry name" value="Preph/Arog_dehydrog"/>
</dbReference>
<keyword evidence="2" id="KW-0827">Tyrosine biosynthesis</keyword>
<dbReference type="RefSeq" id="XP_012191747.1">
    <property type="nucleotide sequence ID" value="XM_012336357.1"/>
</dbReference>
<dbReference type="GO" id="GO:0006571">
    <property type="term" value="P:tyrosine biosynthetic process"/>
    <property type="evidence" value="ECO:0007669"/>
    <property type="project" value="UniProtKB-KW"/>
</dbReference>
<evidence type="ECO:0000256" key="8">
    <source>
        <dbReference type="ARBA" id="ARBA00060605"/>
    </source>
</evidence>
<dbReference type="OrthoDB" id="5399569at2759"/>
<dbReference type="AlphaFoldDB" id="R9PJ63"/>
<proteinExistence type="inferred from homology"/>
<dbReference type="eggNOG" id="KOG2380">
    <property type="taxonomic scope" value="Eukaryota"/>
</dbReference>
<comment type="catalytic activity">
    <reaction evidence="7">
        <text>prephenate + NADP(+) = 3-(4-hydroxyphenyl)pyruvate + CO2 + NADPH</text>
        <dbReference type="Rhea" id="RHEA:21640"/>
        <dbReference type="ChEBI" id="CHEBI:16526"/>
        <dbReference type="ChEBI" id="CHEBI:29934"/>
        <dbReference type="ChEBI" id="CHEBI:36242"/>
        <dbReference type="ChEBI" id="CHEBI:57783"/>
        <dbReference type="ChEBI" id="CHEBI:58349"/>
        <dbReference type="EC" id="1.3.1.13"/>
    </reaction>
</comment>
<dbReference type="Gene3D" id="3.40.50.720">
    <property type="entry name" value="NAD(P)-binding Rossmann-like Domain"/>
    <property type="match status" value="1"/>
</dbReference>
<dbReference type="PROSITE" id="PS51176">
    <property type="entry name" value="PDH_ADH"/>
    <property type="match status" value="1"/>
</dbReference>
<dbReference type="GO" id="GO:0004665">
    <property type="term" value="F:prephenate dehydrogenase (NADP+) activity"/>
    <property type="evidence" value="ECO:0007669"/>
    <property type="project" value="UniProtKB-EC"/>
</dbReference>
<dbReference type="EC" id="1.3.1.13" evidence="9"/>
<dbReference type="GO" id="GO:0070403">
    <property type="term" value="F:NAD+ binding"/>
    <property type="evidence" value="ECO:0007669"/>
    <property type="project" value="TreeGrafter"/>
</dbReference>
<dbReference type="InterPro" id="IPR046825">
    <property type="entry name" value="PDH_C"/>
</dbReference>
<dbReference type="InterPro" id="IPR036291">
    <property type="entry name" value="NAD(P)-bd_dom_sf"/>
</dbReference>
<reference evidence="13" key="1">
    <citation type="journal article" date="2013" name="Genome Announc.">
        <title>Draft genome sequence of the basidiomycetous yeast-like fungus Pseudozyma hubeiensis SY62, which produces an abundant amount of the biosurfactant mannosylerythritol lipids.</title>
        <authorList>
            <person name="Konishi M."/>
            <person name="Hatada Y."/>
            <person name="Horiuchi J."/>
        </authorList>
    </citation>
    <scope>NUCLEOTIDE SEQUENCE [LARGE SCALE GENOMIC DNA]</scope>
    <source>
        <strain evidence="13">SY62</strain>
    </source>
</reference>
<dbReference type="InterPro" id="IPR008927">
    <property type="entry name" value="6-PGluconate_DH-like_C_sf"/>
</dbReference>
<dbReference type="FunFam" id="3.40.50.720:FF:000339">
    <property type="entry name" value="Prephenate dehydrogenase [NADP(+)]"/>
    <property type="match status" value="1"/>
</dbReference>
<gene>
    <name evidence="12" type="ORF">PHSY_005749</name>
</gene>
<name>R9PJ63_PSEHS</name>
<comment type="similarity">
    <text evidence="1">Belongs to the prephenate/arogenate dehydrogenase family.</text>
</comment>
<evidence type="ECO:0000256" key="7">
    <source>
        <dbReference type="ARBA" id="ARBA00051295"/>
    </source>
</evidence>
<protein>
    <recommendedName>
        <fullName evidence="9">prephenate dehydrogenase (NADP(+))</fullName>
        <ecNumber evidence="9">1.3.1.13</ecNumber>
    </recommendedName>
</protein>
<dbReference type="Proteomes" id="UP000014071">
    <property type="component" value="Unassembled WGS sequence"/>
</dbReference>
<feature type="region of interest" description="Disordered" evidence="10">
    <location>
        <begin position="462"/>
        <end position="483"/>
    </location>
</feature>
<dbReference type="GeneID" id="24111026"/>
<evidence type="ECO:0000256" key="1">
    <source>
        <dbReference type="ARBA" id="ARBA00007964"/>
    </source>
</evidence>
<evidence type="ECO:0000256" key="3">
    <source>
        <dbReference type="ARBA" id="ARBA00022605"/>
    </source>
</evidence>
<evidence type="ECO:0000256" key="4">
    <source>
        <dbReference type="ARBA" id="ARBA00022857"/>
    </source>
</evidence>
<keyword evidence="13" id="KW-1185">Reference proteome</keyword>
<evidence type="ECO:0000256" key="6">
    <source>
        <dbReference type="ARBA" id="ARBA00023141"/>
    </source>
</evidence>
<keyword evidence="5" id="KW-0560">Oxidoreductase</keyword>
<dbReference type="Pfam" id="PF03807">
    <property type="entry name" value="F420_oxidored"/>
    <property type="match status" value="1"/>
</dbReference>
<keyword evidence="6" id="KW-0057">Aromatic amino acid biosynthesis</keyword>
<evidence type="ECO:0000256" key="10">
    <source>
        <dbReference type="SAM" id="MobiDB-lite"/>
    </source>
</evidence>
<evidence type="ECO:0000256" key="2">
    <source>
        <dbReference type="ARBA" id="ARBA00022498"/>
    </source>
</evidence>
<comment type="pathway">
    <text evidence="8">Amino-acid biosynthesis; L-tyrosine biosynthesis; (4-hydroxyphenyl)pyruvate from prephenate (NADP(+) route): step 1/1.</text>
</comment>
<dbReference type="EMBL" id="DF238816">
    <property type="protein sequence ID" value="GAC98160.1"/>
    <property type="molecule type" value="Genomic_DNA"/>
</dbReference>
<feature type="domain" description="Prephenate/arogenate dehydrogenase" evidence="11">
    <location>
        <begin position="150"/>
        <end position="431"/>
    </location>
</feature>
<dbReference type="Gene3D" id="1.10.3660.10">
    <property type="entry name" value="6-phosphogluconate dehydrogenase C-terminal like domain"/>
    <property type="match status" value="2"/>
</dbReference>
<accession>R9PJ63</accession>
<evidence type="ECO:0000259" key="11">
    <source>
        <dbReference type="PROSITE" id="PS51176"/>
    </source>
</evidence>
<dbReference type="PANTHER" id="PTHR21363:SF0">
    <property type="entry name" value="PREPHENATE DEHYDROGENASE [NADP(+)]"/>
    <property type="match status" value="1"/>
</dbReference>
<dbReference type="STRING" id="1305764.R9PJ63"/>
<keyword evidence="4" id="KW-0521">NADP</keyword>
<dbReference type="InterPro" id="IPR028939">
    <property type="entry name" value="P5C_Rdtase_cat_N"/>
</dbReference>
<dbReference type="GO" id="GO:0008977">
    <property type="term" value="F:prephenate dehydrogenase (NAD+) activity"/>
    <property type="evidence" value="ECO:0007669"/>
    <property type="project" value="InterPro"/>
</dbReference>
<sequence length="607" mass="68325">MFRSTWDDTLDERAASLPTGQLRISSGSSACDELKCVKREQRSDGEGGQGWLNLGKLHVHSQRRACQGPIQEETLPSVGFLRLRSRDRDQSHGPPDSSIGLFREFKVDVETSRQPHICCSAPHHHPHHRHHSQRHKSLCKMASSTEMETVEIGIIGMGDMGRLYATKMREAGWKKVNVCDRPENYDKLCRELQGSGLNVLRDGHLVSRRSDYIIYSVEAAFIDKVVEQYGSSTKIGSIVAGQTSVKAPEKAAFEKHLPQDTYIISCHSMHGPKIDPTGQPLILIQHRAPDEKMRLVERIMACFKSNFVYLTYEEHDTVTANTQAVTHAAFLSMGTAWCCSNQYPWESERYPGGIETVKINICLRIYSAKWHVYAGLALLNPAAKTQVTQFAQSCTDLFKLMVAEREDELMERVFAARKKVFGWEKDEESNSIISRTGTREERKPILMSDKLLDRFHMAARKATSTSGHADATSDGDGASVTLSQSPPNSHLSLLAIVDCWSSLGINPYDHLDLAATPIFRIWIGVCEYLFRSPERLRQACHAAARDHSFRADDTEFVIASRGWAQAVQFGNFDSYQRRFEETRGFFEHRFQEAGAVGAEMLKVVLSN</sequence>
<dbReference type="SUPFAM" id="SSF51735">
    <property type="entry name" value="NAD(P)-binding Rossmann-fold domains"/>
    <property type="match status" value="1"/>
</dbReference>
<dbReference type="SUPFAM" id="SSF48179">
    <property type="entry name" value="6-phosphogluconate dehydrogenase C-terminal domain-like"/>
    <property type="match status" value="2"/>
</dbReference>
<evidence type="ECO:0000256" key="9">
    <source>
        <dbReference type="ARBA" id="ARBA00066343"/>
    </source>
</evidence>
<dbReference type="FunFam" id="1.10.3660.10:FF:000006">
    <property type="entry name" value="Prephenate dehydrogenase [NADP(+)]"/>
    <property type="match status" value="1"/>
</dbReference>
<dbReference type="Pfam" id="PF20463">
    <property type="entry name" value="PDH_C"/>
    <property type="match status" value="1"/>
</dbReference>
<evidence type="ECO:0000256" key="5">
    <source>
        <dbReference type="ARBA" id="ARBA00023002"/>
    </source>
</evidence>
<evidence type="ECO:0000313" key="13">
    <source>
        <dbReference type="Proteomes" id="UP000014071"/>
    </source>
</evidence>
<dbReference type="InterPro" id="IPR003099">
    <property type="entry name" value="Prephen_DH"/>
</dbReference>
<keyword evidence="3" id="KW-0028">Amino-acid biosynthesis</keyword>
<evidence type="ECO:0000313" key="12">
    <source>
        <dbReference type="EMBL" id="GAC98160.1"/>
    </source>
</evidence>